<keyword evidence="2" id="KW-1185">Reference proteome</keyword>
<reference evidence="1" key="1">
    <citation type="journal article" date="2020" name="G3 (Bethesda)">
        <title>High-Quality Assemblies for Three Invasive Social Wasps from the &lt;i&gt;Vespula&lt;/i&gt; Genus.</title>
        <authorList>
            <person name="Harrop T.W.R."/>
            <person name="Guhlin J."/>
            <person name="McLaughlin G.M."/>
            <person name="Permina E."/>
            <person name="Stockwell P."/>
            <person name="Gilligan J."/>
            <person name="Le Lec M.F."/>
            <person name="Gruber M.A.M."/>
            <person name="Quinn O."/>
            <person name="Lovegrove M."/>
            <person name="Duncan E.J."/>
            <person name="Remnant E.J."/>
            <person name="Van Eeckhoven J."/>
            <person name="Graham B."/>
            <person name="Knapp R.A."/>
            <person name="Langford K.W."/>
            <person name="Kronenberg Z."/>
            <person name="Press M.O."/>
            <person name="Eacker S.M."/>
            <person name="Wilson-Rankin E.E."/>
            <person name="Purcell J."/>
            <person name="Lester P.J."/>
            <person name="Dearden P.K."/>
        </authorList>
    </citation>
    <scope>NUCLEOTIDE SEQUENCE</scope>
    <source>
        <strain evidence="1">Marl-1</strain>
    </source>
</reference>
<comment type="caution">
    <text evidence="1">The sequence shown here is derived from an EMBL/GenBank/DDBJ whole genome shotgun (WGS) entry which is preliminary data.</text>
</comment>
<dbReference type="AlphaFoldDB" id="A0A834J3M2"/>
<dbReference type="InterPro" id="IPR036397">
    <property type="entry name" value="RNaseH_sf"/>
</dbReference>
<gene>
    <name evidence="1" type="ORF">HZH66_014281</name>
</gene>
<proteinExistence type="predicted"/>
<protein>
    <recommendedName>
        <fullName evidence="3">Transposable element Tcb1 transposase</fullName>
    </recommendedName>
</protein>
<sequence length="129" mass="14757">MIAEIYINILCKNLEVLLIQLGLENNFILIQNNDPKHTTKKRKVFISRHVKLLNEPSQSSDLSSIENLWSILDGNVDKTVVTNKNNYFDALQQAWENLYLNHLHNLVKSILGLLAAAIKTKGGHTKYQF</sequence>
<accession>A0A834J3M2</accession>
<evidence type="ECO:0008006" key="3">
    <source>
        <dbReference type="Google" id="ProtNLM"/>
    </source>
</evidence>
<dbReference type="Gene3D" id="3.30.420.10">
    <property type="entry name" value="Ribonuclease H-like superfamily/Ribonuclease H"/>
    <property type="match status" value="1"/>
</dbReference>
<dbReference type="GO" id="GO:0003676">
    <property type="term" value="F:nucleic acid binding"/>
    <property type="evidence" value="ECO:0007669"/>
    <property type="project" value="InterPro"/>
</dbReference>
<evidence type="ECO:0000313" key="1">
    <source>
        <dbReference type="EMBL" id="KAF7380905.1"/>
    </source>
</evidence>
<name>A0A834J3M2_VESVU</name>
<organism evidence="1 2">
    <name type="scientific">Vespula vulgaris</name>
    <name type="common">Yellow jacket</name>
    <name type="synonym">Wasp</name>
    <dbReference type="NCBI Taxonomy" id="7454"/>
    <lineage>
        <taxon>Eukaryota</taxon>
        <taxon>Metazoa</taxon>
        <taxon>Ecdysozoa</taxon>
        <taxon>Arthropoda</taxon>
        <taxon>Hexapoda</taxon>
        <taxon>Insecta</taxon>
        <taxon>Pterygota</taxon>
        <taxon>Neoptera</taxon>
        <taxon>Endopterygota</taxon>
        <taxon>Hymenoptera</taxon>
        <taxon>Apocrita</taxon>
        <taxon>Aculeata</taxon>
        <taxon>Vespoidea</taxon>
        <taxon>Vespidae</taxon>
        <taxon>Vespinae</taxon>
        <taxon>Vespula</taxon>
    </lineage>
</organism>
<dbReference type="EMBL" id="JACSEA010000021">
    <property type="protein sequence ID" value="KAF7380905.1"/>
    <property type="molecule type" value="Genomic_DNA"/>
</dbReference>
<dbReference type="Proteomes" id="UP000614350">
    <property type="component" value="Unassembled WGS sequence"/>
</dbReference>
<evidence type="ECO:0000313" key="2">
    <source>
        <dbReference type="Proteomes" id="UP000614350"/>
    </source>
</evidence>